<dbReference type="EMBL" id="LASV01000827">
    <property type="protein sequence ID" value="KKA16143.1"/>
    <property type="molecule type" value="Genomic_DNA"/>
</dbReference>
<name>A0A0F4YEU5_RASE3</name>
<dbReference type="AlphaFoldDB" id="A0A0F4YEU5"/>
<protein>
    <submittedName>
        <fullName evidence="2">Uncharacterized protein</fullName>
    </submittedName>
</protein>
<feature type="compositionally biased region" description="Low complexity" evidence="1">
    <location>
        <begin position="101"/>
        <end position="119"/>
    </location>
</feature>
<evidence type="ECO:0000313" key="3">
    <source>
        <dbReference type="Proteomes" id="UP000053958"/>
    </source>
</evidence>
<organism evidence="2 3">
    <name type="scientific">Rasamsonia emersonii (strain ATCC 16479 / CBS 393.64 / IMI 116815)</name>
    <dbReference type="NCBI Taxonomy" id="1408163"/>
    <lineage>
        <taxon>Eukaryota</taxon>
        <taxon>Fungi</taxon>
        <taxon>Dikarya</taxon>
        <taxon>Ascomycota</taxon>
        <taxon>Pezizomycotina</taxon>
        <taxon>Eurotiomycetes</taxon>
        <taxon>Eurotiomycetidae</taxon>
        <taxon>Eurotiales</taxon>
        <taxon>Trichocomaceae</taxon>
        <taxon>Rasamsonia</taxon>
    </lineage>
</organism>
<dbReference type="GeneID" id="25313356"/>
<evidence type="ECO:0000313" key="2">
    <source>
        <dbReference type="EMBL" id="KKA16143.1"/>
    </source>
</evidence>
<dbReference type="Proteomes" id="UP000053958">
    <property type="component" value="Unassembled WGS sequence"/>
</dbReference>
<dbReference type="RefSeq" id="XP_013322755.1">
    <property type="nucleotide sequence ID" value="XM_013467301.1"/>
</dbReference>
<comment type="caution">
    <text evidence="2">The sequence shown here is derived from an EMBL/GenBank/DDBJ whole genome shotgun (WGS) entry which is preliminary data.</text>
</comment>
<reference evidence="2 3" key="1">
    <citation type="submission" date="2015-04" db="EMBL/GenBank/DDBJ databases">
        <authorList>
            <person name="Heijne W.H."/>
            <person name="Fedorova N.D."/>
            <person name="Nierman W.C."/>
            <person name="Vollebregt A.W."/>
            <person name="Zhao Z."/>
            <person name="Wu L."/>
            <person name="Kumar M."/>
            <person name="Stam H."/>
            <person name="van den Berg M.A."/>
            <person name="Pel H.J."/>
        </authorList>
    </citation>
    <scope>NUCLEOTIDE SEQUENCE [LARGE SCALE GENOMIC DNA]</scope>
    <source>
        <strain evidence="2 3">CBS 393.64</strain>
    </source>
</reference>
<gene>
    <name evidence="2" type="ORF">T310_10291</name>
</gene>
<evidence type="ECO:0000256" key="1">
    <source>
        <dbReference type="SAM" id="MobiDB-lite"/>
    </source>
</evidence>
<feature type="region of interest" description="Disordered" evidence="1">
    <location>
        <begin position="96"/>
        <end position="119"/>
    </location>
</feature>
<accession>A0A0F4YEU5</accession>
<proteinExistence type="predicted"/>
<keyword evidence="3" id="KW-1185">Reference proteome</keyword>
<feature type="non-terminal residue" evidence="2">
    <location>
        <position position="1"/>
    </location>
</feature>
<sequence length="119" mass="12546">VDGFVSHHLAIDLDIDIRMRALREISMNLHDLSLFSPATSLRLLTLPPSIFRPLLLDWKCLLCNSSSVAPRVSHTAYPGQQHSVLVSPVYGVLHPSPVPPSSGTAAGAGAASGQPDSAG</sequence>